<organism evidence="6 7">
    <name type="scientific">Eucalyptus globulus</name>
    <name type="common">Tasmanian blue gum</name>
    <dbReference type="NCBI Taxonomy" id="34317"/>
    <lineage>
        <taxon>Eukaryota</taxon>
        <taxon>Viridiplantae</taxon>
        <taxon>Streptophyta</taxon>
        <taxon>Embryophyta</taxon>
        <taxon>Tracheophyta</taxon>
        <taxon>Spermatophyta</taxon>
        <taxon>Magnoliopsida</taxon>
        <taxon>eudicotyledons</taxon>
        <taxon>Gunneridae</taxon>
        <taxon>Pentapetalae</taxon>
        <taxon>rosids</taxon>
        <taxon>malvids</taxon>
        <taxon>Myrtales</taxon>
        <taxon>Myrtaceae</taxon>
        <taxon>Myrtoideae</taxon>
        <taxon>Eucalypteae</taxon>
        <taxon>Eucalyptus</taxon>
    </lineage>
</organism>
<dbReference type="InterPro" id="IPR035897">
    <property type="entry name" value="Toll_tir_struct_dom_sf"/>
</dbReference>
<dbReference type="Pfam" id="PF23282">
    <property type="entry name" value="WHD_ROQ1"/>
    <property type="match status" value="1"/>
</dbReference>
<evidence type="ECO:0000256" key="2">
    <source>
        <dbReference type="ARBA" id="ARBA00022737"/>
    </source>
</evidence>
<dbReference type="PANTHER" id="PTHR11017:SF570">
    <property type="entry name" value="DISEASE RESISTANCE PROTEIN (TIR-NBS CLASS)-RELATED"/>
    <property type="match status" value="1"/>
</dbReference>
<sequence>MVSTATLAVVNLSLMMASKWSMAFLFFLGMIVFAAVKRRNRESCSTSLLASSGINHEVFLSFRGTDTRKGFTGFLHKGLENAGIEVFKDDKNLRGGEEIKQGLKDAIKRSRISIVIFSKDYASSKSCLMEMVKMWECRKSHGQIIIPIFYDVSPDEVKHQTGDFAASFERHQVNKVNPKTIKTCKKVLRKIVDLVGYERKEINGGYETDLVEKVVTRVRQVLKKDDQLVTEDLVGVDLHVQRMMTELGVVYSDGQAKKVCGQDRRVVAICGMPGVGKTTLAKVVFNKMHKLFDGCSFLEDINSKGVEDFQEMLIADLKKEKIEPLGSSDKGIKIISSQFSNMKVLIVLDDVHKNEQIEALAGKLSWFKAGSRIIVTTDNSNVLGVFDDVAKYTVKPMGNDHALELFRKHAFPVDAPPNVPEYDSLSRDIVEALGGLPMAIVLWAKNLKRKKEIESWRGIRNYLQDCPSEKKVEDAFKASYDSLDKRTKEIFLDIASFFIGNDQKIPCYMWEACGFHPPREVEDLCDMHLLEIGKHNELRMHNLLRHFGRELVKDKGQLQRCRFWNPRESLPTPNNVEGTLSVKGIGLTVEMGCTDSFNCKEFCKMSNLWYLRLDRAKIQGNTKDLPPNLRWLDWRGCRSIPELCDLHLKELVILDLSESKVTKNSEFWEQIAKKVEKLKVLNLQGCVKLHASFKFPAPTNLEILILEDCTELSEIGPFIKKLKKLSSLNLRNCRLVKQLPQELHGMENLTELLIDGTGIHQIVCQEGSLKSLKILSARGCKNLRFISTIGCLTELQSLALDGAKFNWHPKFVFPQNLQSLSLRNCPMFKELPTSIGKLGLLETMDLSDTRITELPESVKELSNLKRLKMEHTHLQKFPEDIVKLKKLEEIDFCRCRSLEGQVRCDISGLSALRILRLSSSSVAGLPQGICHLSRLQTLDVRKCRQLQALPELPSSLVTLFWGSKIMAVPKLTNLTNLKELCLNHDEQIEAGSSNQTPNMRWIMVLTRLETLELSLPNVTNLPGDFRGLTNLRELTLSYMKELDLTQLPSSNLWTLRLKHCKIPELKFSSLKHLSELELEDCDLAQIDGLKDLKLLELLKVFRCNRITDLDELKGLPRLRKVKVFPFDAASLSELRERGCEVDTFIPPSSRSVAG</sequence>
<dbReference type="PROSITE" id="PS50104">
    <property type="entry name" value="TIR"/>
    <property type="match status" value="1"/>
</dbReference>
<protein>
    <recommendedName>
        <fullName evidence="5">TIR domain-containing protein</fullName>
    </recommendedName>
</protein>
<dbReference type="InterPro" id="IPR044974">
    <property type="entry name" value="Disease_R_plants"/>
</dbReference>
<dbReference type="Pfam" id="PF01582">
    <property type="entry name" value="TIR"/>
    <property type="match status" value="1"/>
</dbReference>
<dbReference type="Gene3D" id="3.40.50.300">
    <property type="entry name" value="P-loop containing nucleotide triphosphate hydrolases"/>
    <property type="match status" value="1"/>
</dbReference>
<dbReference type="InterPro" id="IPR042197">
    <property type="entry name" value="Apaf_helical"/>
</dbReference>
<keyword evidence="4" id="KW-0520">NAD</keyword>
<dbReference type="Pfam" id="PF00931">
    <property type="entry name" value="NB-ARC"/>
    <property type="match status" value="1"/>
</dbReference>
<name>A0ABD3L477_EUCGL</name>
<dbReference type="AlphaFoldDB" id="A0ABD3L477"/>
<dbReference type="InterPro" id="IPR055414">
    <property type="entry name" value="LRR_R13L4/SHOC2-like"/>
</dbReference>
<reference evidence="6 7" key="1">
    <citation type="submission" date="2024-11" db="EMBL/GenBank/DDBJ databases">
        <title>Chromosome-level genome assembly of Eucalyptus globulus Labill. provides insights into its genome evolution.</title>
        <authorList>
            <person name="Li X."/>
        </authorList>
    </citation>
    <scope>NUCLEOTIDE SEQUENCE [LARGE SCALE GENOMIC DNA]</scope>
    <source>
        <strain evidence="6">CL2024</strain>
        <tissue evidence="6">Fresh tender leaves</tissue>
    </source>
</reference>
<dbReference type="Gene3D" id="1.10.8.430">
    <property type="entry name" value="Helical domain of apoptotic protease-activating factors"/>
    <property type="match status" value="1"/>
</dbReference>
<proteinExistence type="predicted"/>
<evidence type="ECO:0000313" key="6">
    <source>
        <dbReference type="EMBL" id="KAL3746398.1"/>
    </source>
</evidence>
<accession>A0ABD3L477</accession>
<dbReference type="GO" id="GO:0006952">
    <property type="term" value="P:defense response"/>
    <property type="evidence" value="ECO:0007669"/>
    <property type="project" value="UniProtKB-KW"/>
</dbReference>
<dbReference type="InterPro" id="IPR032675">
    <property type="entry name" value="LRR_dom_sf"/>
</dbReference>
<evidence type="ECO:0000259" key="5">
    <source>
        <dbReference type="PROSITE" id="PS50104"/>
    </source>
</evidence>
<keyword evidence="7" id="KW-1185">Reference proteome</keyword>
<dbReference type="GO" id="GO:0051707">
    <property type="term" value="P:response to other organism"/>
    <property type="evidence" value="ECO:0007669"/>
    <property type="project" value="UniProtKB-ARBA"/>
</dbReference>
<comment type="caution">
    <text evidence="6">The sequence shown here is derived from an EMBL/GenBank/DDBJ whole genome shotgun (WGS) entry which is preliminary data.</text>
</comment>
<dbReference type="InterPro" id="IPR003591">
    <property type="entry name" value="Leu-rich_rpt_typical-subtyp"/>
</dbReference>
<dbReference type="PANTHER" id="PTHR11017">
    <property type="entry name" value="LEUCINE-RICH REPEAT-CONTAINING PROTEIN"/>
    <property type="match status" value="1"/>
</dbReference>
<dbReference type="EMBL" id="JBJKBG010000003">
    <property type="protein sequence ID" value="KAL3746399.1"/>
    <property type="molecule type" value="Genomic_DNA"/>
</dbReference>
<dbReference type="Proteomes" id="UP001634007">
    <property type="component" value="Unassembled WGS sequence"/>
</dbReference>
<gene>
    <name evidence="6" type="ORF">ACJRO7_015368</name>
</gene>
<evidence type="ECO:0000256" key="3">
    <source>
        <dbReference type="ARBA" id="ARBA00022821"/>
    </source>
</evidence>
<evidence type="ECO:0000256" key="1">
    <source>
        <dbReference type="ARBA" id="ARBA00022614"/>
    </source>
</evidence>
<dbReference type="SUPFAM" id="SSF52200">
    <property type="entry name" value="Toll/Interleukin receptor TIR domain"/>
    <property type="match status" value="1"/>
</dbReference>
<evidence type="ECO:0000313" key="7">
    <source>
        <dbReference type="Proteomes" id="UP001634007"/>
    </source>
</evidence>
<dbReference type="SUPFAM" id="SSF52540">
    <property type="entry name" value="P-loop containing nucleoside triphosphate hydrolases"/>
    <property type="match status" value="1"/>
</dbReference>
<dbReference type="InterPro" id="IPR002182">
    <property type="entry name" value="NB-ARC"/>
</dbReference>
<dbReference type="InterPro" id="IPR027417">
    <property type="entry name" value="P-loop_NTPase"/>
</dbReference>
<dbReference type="SMART" id="SM00369">
    <property type="entry name" value="LRR_TYP"/>
    <property type="match status" value="5"/>
</dbReference>
<dbReference type="PRINTS" id="PR00364">
    <property type="entry name" value="DISEASERSIST"/>
</dbReference>
<dbReference type="SMART" id="SM00255">
    <property type="entry name" value="TIR"/>
    <property type="match status" value="1"/>
</dbReference>
<keyword evidence="1" id="KW-0433">Leucine-rich repeat</keyword>
<dbReference type="FunFam" id="3.40.50.10140:FF:000007">
    <property type="entry name" value="Disease resistance protein (TIR-NBS-LRR class)"/>
    <property type="match status" value="1"/>
</dbReference>
<dbReference type="Gene3D" id="3.80.10.10">
    <property type="entry name" value="Ribonuclease Inhibitor"/>
    <property type="match status" value="3"/>
</dbReference>
<dbReference type="Gene3D" id="3.40.50.10140">
    <property type="entry name" value="Toll/interleukin-1 receptor homology (TIR) domain"/>
    <property type="match status" value="1"/>
</dbReference>
<feature type="domain" description="TIR" evidence="5">
    <location>
        <begin position="54"/>
        <end position="222"/>
    </location>
</feature>
<dbReference type="InterPro" id="IPR058192">
    <property type="entry name" value="WHD_ROQ1-like"/>
</dbReference>
<dbReference type="SUPFAM" id="SSF52058">
    <property type="entry name" value="L domain-like"/>
    <property type="match status" value="2"/>
</dbReference>
<dbReference type="Pfam" id="PF23598">
    <property type="entry name" value="LRR_14"/>
    <property type="match status" value="1"/>
</dbReference>
<dbReference type="EMBL" id="JBJKBG010000003">
    <property type="protein sequence ID" value="KAL3746398.1"/>
    <property type="molecule type" value="Genomic_DNA"/>
</dbReference>
<evidence type="ECO:0000256" key="4">
    <source>
        <dbReference type="ARBA" id="ARBA00023027"/>
    </source>
</evidence>
<dbReference type="InterPro" id="IPR000157">
    <property type="entry name" value="TIR_dom"/>
</dbReference>
<keyword evidence="3" id="KW-0611">Plant defense</keyword>
<keyword evidence="2" id="KW-0677">Repeat</keyword>